<dbReference type="EMBL" id="JXYS01000058">
    <property type="protein sequence ID" value="KJF17281.1"/>
    <property type="molecule type" value="Genomic_DNA"/>
</dbReference>
<evidence type="ECO:0000259" key="2">
    <source>
        <dbReference type="Pfam" id="PF12728"/>
    </source>
</evidence>
<evidence type="ECO:0000256" key="1">
    <source>
        <dbReference type="SAM" id="MobiDB-lite"/>
    </source>
</evidence>
<keyword evidence="4" id="KW-1185">Reference proteome</keyword>
<feature type="region of interest" description="Disordered" evidence="1">
    <location>
        <begin position="1"/>
        <end position="22"/>
    </location>
</feature>
<protein>
    <submittedName>
        <fullName evidence="3">Helix-turn-helix domain protein</fullName>
    </submittedName>
</protein>
<dbReference type="InterPro" id="IPR009061">
    <property type="entry name" value="DNA-bd_dom_put_sf"/>
</dbReference>
<proteinExistence type="predicted"/>
<name>A0A0D8HJM8_9ACTN</name>
<gene>
    <name evidence="3" type="ORF">AXFE_18640</name>
</gene>
<comment type="caution">
    <text evidence="3">The sequence shown here is derived from an EMBL/GenBank/DDBJ whole genome shotgun (WGS) entry which is preliminary data.</text>
</comment>
<reference evidence="3 4" key="1">
    <citation type="submission" date="2015-01" db="EMBL/GenBank/DDBJ databases">
        <title>Draft genome of the acidophilic iron oxidizer Acidithrix ferrooxidans strain Py-F3.</title>
        <authorList>
            <person name="Poehlein A."/>
            <person name="Eisen S."/>
            <person name="Schloemann M."/>
            <person name="Johnson B.D."/>
            <person name="Daniel R."/>
            <person name="Muehling M."/>
        </authorList>
    </citation>
    <scope>NUCLEOTIDE SEQUENCE [LARGE SCALE GENOMIC DNA]</scope>
    <source>
        <strain evidence="3 4">Py-F3</strain>
    </source>
</reference>
<organism evidence="3 4">
    <name type="scientific">Acidithrix ferrooxidans</name>
    <dbReference type="NCBI Taxonomy" id="1280514"/>
    <lineage>
        <taxon>Bacteria</taxon>
        <taxon>Bacillati</taxon>
        <taxon>Actinomycetota</taxon>
        <taxon>Acidimicrobiia</taxon>
        <taxon>Acidimicrobiales</taxon>
        <taxon>Acidimicrobiaceae</taxon>
        <taxon>Acidithrix</taxon>
    </lineage>
</organism>
<dbReference type="InterPro" id="IPR041657">
    <property type="entry name" value="HTH_17"/>
</dbReference>
<accession>A0A0D8HJM8</accession>
<dbReference type="RefSeq" id="WP_082058610.1">
    <property type="nucleotide sequence ID" value="NZ_JXYS01000058.1"/>
</dbReference>
<dbReference type="NCBIfam" id="TIGR01764">
    <property type="entry name" value="excise"/>
    <property type="match status" value="1"/>
</dbReference>
<sequence>MTTIGQADEETSEANFNSDREKIPVFPPDTLDELLELSRFMQVHTEPGFLVGPDGEKTPLSAEVYEVLRQVIEAMRRGRAILVSSQGLFLTTQEAADFLGVSRPTLVKLLEEGTIAFEKPNRHRRVRLQDLVDFQQRRRIERKQVLNQLTEEASELGLYDGSPDDYKDALREVRQRRSQSDHKA</sequence>
<evidence type="ECO:0000313" key="4">
    <source>
        <dbReference type="Proteomes" id="UP000032360"/>
    </source>
</evidence>
<dbReference type="InterPro" id="IPR010093">
    <property type="entry name" value="SinI_DNA-bd"/>
</dbReference>
<evidence type="ECO:0000313" key="3">
    <source>
        <dbReference type="EMBL" id="KJF17281.1"/>
    </source>
</evidence>
<dbReference type="Proteomes" id="UP000032360">
    <property type="component" value="Unassembled WGS sequence"/>
</dbReference>
<dbReference type="STRING" id="1280514.AXFE_18640"/>
<dbReference type="Pfam" id="PF12728">
    <property type="entry name" value="HTH_17"/>
    <property type="match status" value="1"/>
</dbReference>
<feature type="domain" description="Helix-turn-helix" evidence="2">
    <location>
        <begin position="89"/>
        <end position="139"/>
    </location>
</feature>
<dbReference type="GO" id="GO:0003677">
    <property type="term" value="F:DNA binding"/>
    <property type="evidence" value="ECO:0007669"/>
    <property type="project" value="InterPro"/>
</dbReference>
<dbReference type="OrthoDB" id="26212at2"/>
<dbReference type="SUPFAM" id="SSF46955">
    <property type="entry name" value="Putative DNA-binding domain"/>
    <property type="match status" value="1"/>
</dbReference>
<dbReference type="AlphaFoldDB" id="A0A0D8HJM8"/>